<dbReference type="PANTHER" id="PTHR11439:SF465">
    <property type="entry name" value="REVERSE TRANSCRIPTASE TY1_COPIA-TYPE DOMAIN-CONTAINING PROTEIN"/>
    <property type="match status" value="1"/>
</dbReference>
<proteinExistence type="predicted"/>
<keyword evidence="2" id="KW-1185">Reference proteome</keyword>
<dbReference type="CDD" id="cd09272">
    <property type="entry name" value="RNase_HI_RT_Ty1"/>
    <property type="match status" value="1"/>
</dbReference>
<reference evidence="1" key="1">
    <citation type="submission" date="2020-06" db="EMBL/GenBank/DDBJ databases">
        <authorList>
            <person name="Li T."/>
            <person name="Hu X."/>
            <person name="Zhang T."/>
            <person name="Song X."/>
            <person name="Zhang H."/>
            <person name="Dai N."/>
            <person name="Sheng W."/>
            <person name="Hou X."/>
            <person name="Wei L."/>
        </authorList>
    </citation>
    <scope>NUCLEOTIDE SEQUENCE</scope>
    <source>
        <strain evidence="1">K16</strain>
        <tissue evidence="1">Leaf</tissue>
    </source>
</reference>
<dbReference type="PANTHER" id="PTHR11439">
    <property type="entry name" value="GAG-POL-RELATED RETROTRANSPOSON"/>
    <property type="match status" value="1"/>
</dbReference>
<gene>
    <name evidence="1" type="ORF">Sango_0641900</name>
</gene>
<accession>A0AAE2C272</accession>
<comment type="caution">
    <text evidence="1">The sequence shown here is derived from an EMBL/GenBank/DDBJ whole genome shotgun (WGS) entry which is preliminary data.</text>
</comment>
<evidence type="ECO:0008006" key="3">
    <source>
        <dbReference type="Google" id="ProtNLM"/>
    </source>
</evidence>
<evidence type="ECO:0000313" key="1">
    <source>
        <dbReference type="EMBL" id="KAK4406354.1"/>
    </source>
</evidence>
<sequence>MVSRSSAKAKYQSMGVAVCELLWLSYLLRALHISFTTPVQFWCDNKAVIHITANPVFHERTKNLDIDCHTVRDQFKLGFIHPSFVPGRDKLVDFFTKSPPVADFVRLFVKLGFAPNAPS</sequence>
<dbReference type="Proteomes" id="UP001289374">
    <property type="component" value="Unassembled WGS sequence"/>
</dbReference>
<organism evidence="1 2">
    <name type="scientific">Sesamum angolense</name>
    <dbReference type="NCBI Taxonomy" id="2727404"/>
    <lineage>
        <taxon>Eukaryota</taxon>
        <taxon>Viridiplantae</taxon>
        <taxon>Streptophyta</taxon>
        <taxon>Embryophyta</taxon>
        <taxon>Tracheophyta</taxon>
        <taxon>Spermatophyta</taxon>
        <taxon>Magnoliopsida</taxon>
        <taxon>eudicotyledons</taxon>
        <taxon>Gunneridae</taxon>
        <taxon>Pentapetalae</taxon>
        <taxon>asterids</taxon>
        <taxon>lamiids</taxon>
        <taxon>Lamiales</taxon>
        <taxon>Pedaliaceae</taxon>
        <taxon>Sesamum</taxon>
    </lineage>
</organism>
<dbReference type="EMBL" id="JACGWL010000003">
    <property type="protein sequence ID" value="KAK4406354.1"/>
    <property type="molecule type" value="Genomic_DNA"/>
</dbReference>
<reference evidence="1" key="2">
    <citation type="journal article" date="2024" name="Plant">
        <title>Genomic evolution and insights into agronomic trait innovations of Sesamum species.</title>
        <authorList>
            <person name="Miao H."/>
            <person name="Wang L."/>
            <person name="Qu L."/>
            <person name="Liu H."/>
            <person name="Sun Y."/>
            <person name="Le M."/>
            <person name="Wang Q."/>
            <person name="Wei S."/>
            <person name="Zheng Y."/>
            <person name="Lin W."/>
            <person name="Duan Y."/>
            <person name="Cao H."/>
            <person name="Xiong S."/>
            <person name="Wang X."/>
            <person name="Wei L."/>
            <person name="Li C."/>
            <person name="Ma Q."/>
            <person name="Ju M."/>
            <person name="Zhao R."/>
            <person name="Li G."/>
            <person name="Mu C."/>
            <person name="Tian Q."/>
            <person name="Mei H."/>
            <person name="Zhang T."/>
            <person name="Gao T."/>
            <person name="Zhang H."/>
        </authorList>
    </citation>
    <scope>NUCLEOTIDE SEQUENCE</scope>
    <source>
        <strain evidence="1">K16</strain>
    </source>
</reference>
<evidence type="ECO:0000313" key="2">
    <source>
        <dbReference type="Proteomes" id="UP001289374"/>
    </source>
</evidence>
<protein>
    <recommendedName>
        <fullName evidence="3">Copia protein</fullName>
    </recommendedName>
</protein>
<dbReference type="AlphaFoldDB" id="A0AAE2C272"/>
<name>A0AAE2C272_9LAMI</name>